<evidence type="ECO:0000313" key="2">
    <source>
        <dbReference type="Proteomes" id="UP001341840"/>
    </source>
</evidence>
<sequence>EKVFSTEVSRLVRQAAHASCAWKAHGLVIYATHMRGRHIHMRGRHTASMKMSSQSCSNMARSPEDPRICVEVHA</sequence>
<reference evidence="1 2" key="1">
    <citation type="journal article" date="2023" name="Plants (Basel)">
        <title>Bridging the Gap: Combining Genomics and Transcriptomics Approaches to Understand Stylosanthes scabra, an Orphan Legume from the Brazilian Caatinga.</title>
        <authorList>
            <person name="Ferreira-Neto J.R.C."/>
            <person name="da Silva M.D."/>
            <person name="Binneck E."/>
            <person name="de Melo N.F."/>
            <person name="da Silva R.H."/>
            <person name="de Melo A.L.T.M."/>
            <person name="Pandolfi V."/>
            <person name="Bustamante F.O."/>
            <person name="Brasileiro-Vidal A.C."/>
            <person name="Benko-Iseppon A.M."/>
        </authorList>
    </citation>
    <scope>NUCLEOTIDE SEQUENCE [LARGE SCALE GENOMIC DNA]</scope>
    <source>
        <tissue evidence="1">Leaves</tissue>
    </source>
</reference>
<organism evidence="1 2">
    <name type="scientific">Stylosanthes scabra</name>
    <dbReference type="NCBI Taxonomy" id="79078"/>
    <lineage>
        <taxon>Eukaryota</taxon>
        <taxon>Viridiplantae</taxon>
        <taxon>Streptophyta</taxon>
        <taxon>Embryophyta</taxon>
        <taxon>Tracheophyta</taxon>
        <taxon>Spermatophyta</taxon>
        <taxon>Magnoliopsida</taxon>
        <taxon>eudicotyledons</taxon>
        <taxon>Gunneridae</taxon>
        <taxon>Pentapetalae</taxon>
        <taxon>rosids</taxon>
        <taxon>fabids</taxon>
        <taxon>Fabales</taxon>
        <taxon>Fabaceae</taxon>
        <taxon>Papilionoideae</taxon>
        <taxon>50 kb inversion clade</taxon>
        <taxon>dalbergioids sensu lato</taxon>
        <taxon>Dalbergieae</taxon>
        <taxon>Pterocarpus clade</taxon>
        <taxon>Stylosanthes</taxon>
    </lineage>
</organism>
<gene>
    <name evidence="1" type="ORF">PIB30_113198</name>
</gene>
<keyword evidence="2" id="KW-1185">Reference proteome</keyword>
<dbReference type="Proteomes" id="UP001341840">
    <property type="component" value="Unassembled WGS sequence"/>
</dbReference>
<evidence type="ECO:0000313" key="1">
    <source>
        <dbReference type="EMBL" id="MED6203199.1"/>
    </source>
</evidence>
<accession>A0ABU6XZT8</accession>
<protein>
    <submittedName>
        <fullName evidence="1">Uncharacterized protein</fullName>
    </submittedName>
</protein>
<comment type="caution">
    <text evidence="1">The sequence shown here is derived from an EMBL/GenBank/DDBJ whole genome shotgun (WGS) entry which is preliminary data.</text>
</comment>
<feature type="non-terminal residue" evidence="1">
    <location>
        <position position="1"/>
    </location>
</feature>
<name>A0ABU6XZT8_9FABA</name>
<proteinExistence type="predicted"/>
<dbReference type="EMBL" id="JASCZI010220323">
    <property type="protein sequence ID" value="MED6203199.1"/>
    <property type="molecule type" value="Genomic_DNA"/>
</dbReference>